<comment type="caution">
    <text evidence="1">The sequence shown here is derived from an EMBL/GenBank/DDBJ whole genome shotgun (WGS) entry which is preliminary data.</text>
</comment>
<proteinExistence type="predicted"/>
<dbReference type="AlphaFoldDB" id="A0A164HCD1"/>
<protein>
    <submittedName>
        <fullName evidence="1">Uncharacterized protein</fullName>
    </submittedName>
</protein>
<name>A0A164HCD1_9CRUS</name>
<evidence type="ECO:0000313" key="1">
    <source>
        <dbReference type="EMBL" id="KZR99974.1"/>
    </source>
</evidence>
<reference evidence="1 2" key="1">
    <citation type="submission" date="2016-03" db="EMBL/GenBank/DDBJ databases">
        <title>EvidentialGene: Evidence-directed Construction of Genes on Genomes.</title>
        <authorList>
            <person name="Gilbert D.G."/>
            <person name="Choi J.-H."/>
            <person name="Mockaitis K."/>
            <person name="Colbourne J."/>
            <person name="Pfrender M."/>
        </authorList>
    </citation>
    <scope>NUCLEOTIDE SEQUENCE [LARGE SCALE GENOMIC DNA]</scope>
    <source>
        <strain evidence="1 2">Xinb3</strain>
        <tissue evidence="1">Complete organism</tissue>
    </source>
</reference>
<accession>A0A164HCD1</accession>
<gene>
    <name evidence="1" type="ORF">APZ42_003933</name>
</gene>
<dbReference type="Proteomes" id="UP000076858">
    <property type="component" value="Unassembled WGS sequence"/>
</dbReference>
<evidence type="ECO:0000313" key="2">
    <source>
        <dbReference type="Proteomes" id="UP000076858"/>
    </source>
</evidence>
<keyword evidence="2" id="KW-1185">Reference proteome</keyword>
<dbReference type="EMBL" id="LRGB01012092">
    <property type="protein sequence ID" value="KZR99974.1"/>
    <property type="molecule type" value="Genomic_DNA"/>
</dbReference>
<sequence length="48" mass="5811">MLKVKLTRHRLPPKLELAISQKFNQVRPTAADKRKLRHYWKMQNTQNP</sequence>
<organism evidence="1 2">
    <name type="scientific">Daphnia magna</name>
    <dbReference type="NCBI Taxonomy" id="35525"/>
    <lineage>
        <taxon>Eukaryota</taxon>
        <taxon>Metazoa</taxon>
        <taxon>Ecdysozoa</taxon>
        <taxon>Arthropoda</taxon>
        <taxon>Crustacea</taxon>
        <taxon>Branchiopoda</taxon>
        <taxon>Diplostraca</taxon>
        <taxon>Cladocera</taxon>
        <taxon>Anomopoda</taxon>
        <taxon>Daphniidae</taxon>
        <taxon>Daphnia</taxon>
    </lineage>
</organism>